<keyword evidence="6" id="KW-1185">Reference proteome</keyword>
<accession>A0A5B2VW29</accession>
<protein>
    <submittedName>
        <fullName evidence="5">AraC family transcriptional regulator</fullName>
    </submittedName>
</protein>
<dbReference type="InterPro" id="IPR014710">
    <property type="entry name" value="RmlC-like_jellyroll"/>
</dbReference>
<dbReference type="Pfam" id="PF02311">
    <property type="entry name" value="AraC_binding"/>
    <property type="match status" value="1"/>
</dbReference>
<dbReference type="InterPro" id="IPR003313">
    <property type="entry name" value="AraC-bd"/>
</dbReference>
<gene>
    <name evidence="5" type="ORF">F0L74_10540</name>
</gene>
<proteinExistence type="predicted"/>
<reference evidence="5 6" key="1">
    <citation type="submission" date="2019-09" db="EMBL/GenBank/DDBJ databases">
        <title>Chitinophaga ginsengihumi sp. nov., isolated from soil of ginseng rhizosphere.</title>
        <authorList>
            <person name="Lee J."/>
        </authorList>
    </citation>
    <scope>NUCLEOTIDE SEQUENCE [LARGE SCALE GENOMIC DNA]</scope>
    <source>
        <strain evidence="5 6">BN140078</strain>
    </source>
</reference>
<feature type="domain" description="HTH araC/xylS-type" evidence="4">
    <location>
        <begin position="180"/>
        <end position="280"/>
    </location>
</feature>
<dbReference type="SUPFAM" id="SSF51182">
    <property type="entry name" value="RmlC-like cupins"/>
    <property type="match status" value="1"/>
</dbReference>
<dbReference type="PANTHER" id="PTHR43280">
    <property type="entry name" value="ARAC-FAMILY TRANSCRIPTIONAL REGULATOR"/>
    <property type="match status" value="1"/>
</dbReference>
<evidence type="ECO:0000259" key="4">
    <source>
        <dbReference type="PROSITE" id="PS01124"/>
    </source>
</evidence>
<dbReference type="RefSeq" id="WP_149837829.1">
    <property type="nucleotide sequence ID" value="NZ_VUOC01000002.1"/>
</dbReference>
<dbReference type="Pfam" id="PF12833">
    <property type="entry name" value="HTH_18"/>
    <property type="match status" value="1"/>
</dbReference>
<keyword evidence="1" id="KW-0805">Transcription regulation</keyword>
<dbReference type="AlphaFoldDB" id="A0A5B2VW29"/>
<comment type="caution">
    <text evidence="5">The sequence shown here is derived from an EMBL/GenBank/DDBJ whole genome shotgun (WGS) entry which is preliminary data.</text>
</comment>
<dbReference type="PANTHER" id="PTHR43280:SF2">
    <property type="entry name" value="HTH-TYPE TRANSCRIPTIONAL REGULATOR EXSA"/>
    <property type="match status" value="1"/>
</dbReference>
<organism evidence="5 6">
    <name type="scientific">Chitinophaga agrisoli</name>
    <dbReference type="NCBI Taxonomy" id="2607653"/>
    <lineage>
        <taxon>Bacteria</taxon>
        <taxon>Pseudomonadati</taxon>
        <taxon>Bacteroidota</taxon>
        <taxon>Chitinophagia</taxon>
        <taxon>Chitinophagales</taxon>
        <taxon>Chitinophagaceae</taxon>
        <taxon>Chitinophaga</taxon>
    </lineage>
</organism>
<dbReference type="Gene3D" id="1.10.10.60">
    <property type="entry name" value="Homeodomain-like"/>
    <property type="match status" value="2"/>
</dbReference>
<sequence length="290" mass="33619">MHKESLYQPFEIAYKQLDVCPKSAHKHNFFELVYVISGTGIQCINDNKFNYQEGQLFLITPDDCHSFDIERTTEFLFIRFNDIYVRSQGKGDTRDFEWTRKLEYILHNASHQPGCILCNAPDKVLVKAMVTSILGELANKQLYHHEIITQIVNTIITIVARNIGMNMPDQVSENTGNTVINILNYIQENIYDPDKLRAEIVADHFGIADGYLSRYFKKHTGESIQQYIINYKLKLVETRLQHSDMRINEIVNELGFTDESHLNRLFKKYKGLSPTAFRKQHRAVAMPVAN</sequence>
<dbReference type="EMBL" id="VUOC01000002">
    <property type="protein sequence ID" value="KAA2242954.1"/>
    <property type="molecule type" value="Genomic_DNA"/>
</dbReference>
<dbReference type="InterPro" id="IPR009057">
    <property type="entry name" value="Homeodomain-like_sf"/>
</dbReference>
<evidence type="ECO:0000256" key="1">
    <source>
        <dbReference type="ARBA" id="ARBA00023015"/>
    </source>
</evidence>
<dbReference type="InterPro" id="IPR018060">
    <property type="entry name" value="HTH_AraC"/>
</dbReference>
<evidence type="ECO:0000256" key="3">
    <source>
        <dbReference type="ARBA" id="ARBA00023163"/>
    </source>
</evidence>
<dbReference type="SUPFAM" id="SSF46689">
    <property type="entry name" value="Homeodomain-like"/>
    <property type="match status" value="1"/>
</dbReference>
<dbReference type="InterPro" id="IPR011051">
    <property type="entry name" value="RmlC_Cupin_sf"/>
</dbReference>
<dbReference type="Proteomes" id="UP000324611">
    <property type="component" value="Unassembled WGS sequence"/>
</dbReference>
<dbReference type="GO" id="GO:0003700">
    <property type="term" value="F:DNA-binding transcription factor activity"/>
    <property type="evidence" value="ECO:0007669"/>
    <property type="project" value="InterPro"/>
</dbReference>
<keyword evidence="3" id="KW-0804">Transcription</keyword>
<evidence type="ECO:0000256" key="2">
    <source>
        <dbReference type="ARBA" id="ARBA00023125"/>
    </source>
</evidence>
<dbReference type="Gene3D" id="2.60.120.10">
    <property type="entry name" value="Jelly Rolls"/>
    <property type="match status" value="1"/>
</dbReference>
<dbReference type="SMART" id="SM00342">
    <property type="entry name" value="HTH_ARAC"/>
    <property type="match status" value="1"/>
</dbReference>
<dbReference type="PROSITE" id="PS01124">
    <property type="entry name" value="HTH_ARAC_FAMILY_2"/>
    <property type="match status" value="1"/>
</dbReference>
<name>A0A5B2VW29_9BACT</name>
<keyword evidence="2" id="KW-0238">DNA-binding</keyword>
<evidence type="ECO:0000313" key="6">
    <source>
        <dbReference type="Proteomes" id="UP000324611"/>
    </source>
</evidence>
<evidence type="ECO:0000313" key="5">
    <source>
        <dbReference type="EMBL" id="KAA2242954.1"/>
    </source>
</evidence>
<dbReference type="GO" id="GO:0043565">
    <property type="term" value="F:sequence-specific DNA binding"/>
    <property type="evidence" value="ECO:0007669"/>
    <property type="project" value="InterPro"/>
</dbReference>
<reference evidence="5 6" key="2">
    <citation type="submission" date="2019-09" db="EMBL/GenBank/DDBJ databases">
        <authorList>
            <person name="Jin C."/>
        </authorList>
    </citation>
    <scope>NUCLEOTIDE SEQUENCE [LARGE SCALE GENOMIC DNA]</scope>
    <source>
        <strain evidence="5 6">BN140078</strain>
    </source>
</reference>